<protein>
    <submittedName>
        <fullName evidence="1">Uncharacterized protein</fullName>
    </submittedName>
</protein>
<dbReference type="AlphaFoldDB" id="A0A7R9D0Q2"/>
<organism evidence="1">
    <name type="scientific">Timema cristinae</name>
    <name type="common">Walking stick</name>
    <dbReference type="NCBI Taxonomy" id="61476"/>
    <lineage>
        <taxon>Eukaryota</taxon>
        <taxon>Metazoa</taxon>
        <taxon>Ecdysozoa</taxon>
        <taxon>Arthropoda</taxon>
        <taxon>Hexapoda</taxon>
        <taxon>Insecta</taxon>
        <taxon>Pterygota</taxon>
        <taxon>Neoptera</taxon>
        <taxon>Polyneoptera</taxon>
        <taxon>Phasmatodea</taxon>
        <taxon>Timematodea</taxon>
        <taxon>Timematoidea</taxon>
        <taxon>Timematidae</taxon>
        <taxon>Timema</taxon>
    </lineage>
</organism>
<name>A0A7R9D0Q2_TIMCR</name>
<reference evidence="1" key="1">
    <citation type="submission" date="2020-11" db="EMBL/GenBank/DDBJ databases">
        <authorList>
            <person name="Tran Van P."/>
        </authorList>
    </citation>
    <scope>NUCLEOTIDE SEQUENCE</scope>
</reference>
<sequence length="710" mass="80664">MSENGKDVVVMVEEKLGAIKRLDSRRPQALEQVRDRQDLEPSTFDKRVVLLQRFDYFVSFRGQALRPGPPELGEFRECFWTRGPAVVLDRPWLPDILNDVKRTPLPNPVTGRRTCGLHVWSFKSVGGFGADSWPISTFDLASVFDPMGKESVRLDTGWLARKQIRPVFKKRPLSAPVDSSRPPLVLVNRTTDMRPVINVDASYYSLCQFELALSRVYLQHGETMDVELMPYCRRLQKENDKRRLQFYQQEENIPVTRQNLHPQDHVKLTRQDDNIQAHFNLSKQHSSLQDSPKISRQGLNLQDRLKSSIQDTNIQDNIKSLLEDVNRQVSLSYSKNNGGVQVPRQNVNIQVVKQNVGLSNNLKSSRNNVSDNNILLTPKQIDNIQHCIHFARKPVNLQVSAGPENRFQGRVNLSRKDDNAQYSRQDVFANDRLQLSRQYGCISPHGQRQETAAYYDWRRNSAFLSSLLPSPPLPTYGQESAFKVMAHDMEVCRLLESLFPENLLRACNLASGVQEPAMTNHFPGDQSSILPLSANNRYHKTNNKTSKINSISTPINTISYHTSFNSDHGKLQYCVVSVRNSSQNMHGDFTKTDNQQEPLTNTPPSVFGDISPKLVDLGSVEDVLGDNTGAVEESSKIVRGWLDDDMLQRPDFEALDEGDILDAILDLEELYVFKNRKEPFVCTIPSACKKRRIAPAHAVHQQIDARQGKD</sequence>
<accession>A0A7R9D0Q2</accession>
<dbReference type="EMBL" id="OC319318">
    <property type="protein sequence ID" value="CAD7405026.1"/>
    <property type="molecule type" value="Genomic_DNA"/>
</dbReference>
<gene>
    <name evidence="1" type="ORF">TCEB3V08_LOCUS7783</name>
</gene>
<evidence type="ECO:0000313" key="1">
    <source>
        <dbReference type="EMBL" id="CAD7405026.1"/>
    </source>
</evidence>
<proteinExistence type="predicted"/>